<keyword evidence="3 7" id="KW-1003">Cell membrane</keyword>
<evidence type="ECO:0000259" key="8">
    <source>
        <dbReference type="Pfam" id="PF09335"/>
    </source>
</evidence>
<gene>
    <name evidence="9" type="ORF">A3I30_03545</name>
</gene>
<feature type="transmembrane region" description="Helical" evidence="7">
    <location>
        <begin position="136"/>
        <end position="158"/>
    </location>
</feature>
<dbReference type="InterPro" id="IPR032816">
    <property type="entry name" value="VTT_dom"/>
</dbReference>
<name>A0A1F5CBZ6_9BACT</name>
<evidence type="ECO:0000256" key="7">
    <source>
        <dbReference type="RuleBase" id="RU367016"/>
    </source>
</evidence>
<feature type="transmembrane region" description="Helical" evidence="7">
    <location>
        <begin position="170"/>
        <end position="189"/>
    </location>
</feature>
<evidence type="ECO:0000256" key="5">
    <source>
        <dbReference type="ARBA" id="ARBA00022989"/>
    </source>
</evidence>
<reference evidence="9 10" key="1">
    <citation type="journal article" date="2016" name="Nat. Commun.">
        <title>Thousands of microbial genomes shed light on interconnected biogeochemical processes in an aquifer system.</title>
        <authorList>
            <person name="Anantharaman K."/>
            <person name="Brown C.T."/>
            <person name="Hug L.A."/>
            <person name="Sharon I."/>
            <person name="Castelle C.J."/>
            <person name="Probst A.J."/>
            <person name="Thomas B.C."/>
            <person name="Singh A."/>
            <person name="Wilkins M.J."/>
            <person name="Karaoz U."/>
            <person name="Brodie E.L."/>
            <person name="Williams K.H."/>
            <person name="Hubbard S.S."/>
            <person name="Banfield J.F."/>
        </authorList>
    </citation>
    <scope>NUCLEOTIDE SEQUENCE [LARGE SCALE GENOMIC DNA]</scope>
</reference>
<protein>
    <recommendedName>
        <fullName evidence="8">VTT domain-containing protein</fullName>
    </recommendedName>
</protein>
<accession>A0A1F5CBZ6</accession>
<dbReference type="EMBL" id="MEYV01000010">
    <property type="protein sequence ID" value="OGD40338.1"/>
    <property type="molecule type" value="Genomic_DNA"/>
</dbReference>
<comment type="caution">
    <text evidence="9">The sequence shown here is derived from an EMBL/GenBank/DDBJ whole genome shotgun (WGS) entry which is preliminary data.</text>
</comment>
<feature type="domain" description="VTT" evidence="8">
    <location>
        <begin position="30"/>
        <end position="156"/>
    </location>
</feature>
<evidence type="ECO:0000313" key="10">
    <source>
        <dbReference type="Proteomes" id="UP000177197"/>
    </source>
</evidence>
<dbReference type="GO" id="GO:0005886">
    <property type="term" value="C:plasma membrane"/>
    <property type="evidence" value="ECO:0007669"/>
    <property type="project" value="UniProtKB-SubCell"/>
</dbReference>
<keyword evidence="6 7" id="KW-0472">Membrane</keyword>
<dbReference type="Pfam" id="PF09335">
    <property type="entry name" value="VTT_dom"/>
    <property type="match status" value="1"/>
</dbReference>
<organism evidence="9 10">
    <name type="scientific">Candidatus Azambacteria bacterium RIFCSPLOWO2_02_FULL_44_14</name>
    <dbReference type="NCBI Taxonomy" id="1797306"/>
    <lineage>
        <taxon>Bacteria</taxon>
        <taxon>Candidatus Azamiibacteriota</taxon>
    </lineage>
</organism>
<evidence type="ECO:0000256" key="6">
    <source>
        <dbReference type="ARBA" id="ARBA00023136"/>
    </source>
</evidence>
<feature type="transmembrane region" description="Helical" evidence="7">
    <location>
        <begin position="35"/>
        <end position="64"/>
    </location>
</feature>
<dbReference type="Proteomes" id="UP000177197">
    <property type="component" value="Unassembled WGS sequence"/>
</dbReference>
<keyword evidence="4 7" id="KW-0812">Transmembrane</keyword>
<evidence type="ECO:0000256" key="2">
    <source>
        <dbReference type="ARBA" id="ARBA00010792"/>
    </source>
</evidence>
<comment type="similarity">
    <text evidence="2 7">Belongs to the DedA family.</text>
</comment>
<evidence type="ECO:0000256" key="4">
    <source>
        <dbReference type="ARBA" id="ARBA00022692"/>
    </source>
</evidence>
<dbReference type="PANTHER" id="PTHR30353:SF15">
    <property type="entry name" value="INNER MEMBRANE PROTEIN YABI"/>
    <property type="match status" value="1"/>
</dbReference>
<dbReference type="AlphaFoldDB" id="A0A1F5CBZ6"/>
<dbReference type="InterPro" id="IPR032818">
    <property type="entry name" value="DedA-like"/>
</dbReference>
<feature type="transmembrane region" description="Helical" evidence="7">
    <location>
        <begin position="110"/>
        <end position="129"/>
    </location>
</feature>
<evidence type="ECO:0000313" key="9">
    <source>
        <dbReference type="EMBL" id="OGD40338.1"/>
    </source>
</evidence>
<keyword evidence="5 7" id="KW-1133">Transmembrane helix</keyword>
<evidence type="ECO:0000256" key="1">
    <source>
        <dbReference type="ARBA" id="ARBA00004651"/>
    </source>
</evidence>
<feature type="transmembrane region" description="Helical" evidence="7">
    <location>
        <begin position="6"/>
        <end position="28"/>
    </location>
</feature>
<sequence length="195" mass="22256">MLFDFLSVYIVEFSYLAILSVISVSHILPIPEEAVLIAAGYVASLGFGKLGNFVLVCLLGVLIADNMAYWIGRKKGEIILQIVTDHFHITQARLDKTKQFFQKHSGKSIFLSRFLVGFRLFIPYLAGVLKLPFGKFFFFNLLGAVIWIPIVIYASYWLSGAFDLYAEFTVFKHWIWIAGILIVGFIIGWREFWKG</sequence>
<dbReference type="PANTHER" id="PTHR30353">
    <property type="entry name" value="INNER MEMBRANE PROTEIN DEDA-RELATED"/>
    <property type="match status" value="1"/>
</dbReference>
<comment type="subcellular location">
    <subcellularLocation>
        <location evidence="1 7">Cell membrane</location>
        <topology evidence="1 7">Multi-pass membrane protein</topology>
    </subcellularLocation>
</comment>
<evidence type="ECO:0000256" key="3">
    <source>
        <dbReference type="ARBA" id="ARBA00022475"/>
    </source>
</evidence>
<proteinExistence type="inferred from homology"/>